<reference evidence="1" key="2">
    <citation type="journal article" date="2023" name="IMA Fungus">
        <title>Comparative genomic study of the Penicillium genus elucidates a diverse pangenome and 15 lateral gene transfer events.</title>
        <authorList>
            <person name="Petersen C."/>
            <person name="Sorensen T."/>
            <person name="Nielsen M.R."/>
            <person name="Sondergaard T.E."/>
            <person name="Sorensen J.L."/>
            <person name="Fitzpatrick D.A."/>
            <person name="Frisvad J.C."/>
            <person name="Nielsen K.L."/>
        </authorList>
    </citation>
    <scope>NUCLEOTIDE SEQUENCE</scope>
    <source>
        <strain evidence="1">IBT 19713</strain>
    </source>
</reference>
<organism evidence="1 2">
    <name type="scientific">Penicillium chermesinum</name>
    <dbReference type="NCBI Taxonomy" id="63820"/>
    <lineage>
        <taxon>Eukaryota</taxon>
        <taxon>Fungi</taxon>
        <taxon>Dikarya</taxon>
        <taxon>Ascomycota</taxon>
        <taxon>Pezizomycotina</taxon>
        <taxon>Eurotiomycetes</taxon>
        <taxon>Eurotiomycetidae</taxon>
        <taxon>Eurotiales</taxon>
        <taxon>Aspergillaceae</taxon>
        <taxon>Penicillium</taxon>
    </lineage>
</organism>
<reference evidence="1" key="1">
    <citation type="submission" date="2022-11" db="EMBL/GenBank/DDBJ databases">
        <authorList>
            <person name="Petersen C."/>
        </authorList>
    </citation>
    <scope>NUCLEOTIDE SEQUENCE</scope>
    <source>
        <strain evidence="1">IBT 19713</strain>
    </source>
</reference>
<dbReference type="EMBL" id="JAPQKS010000003">
    <property type="protein sequence ID" value="KAJ5239763.1"/>
    <property type="molecule type" value="Genomic_DNA"/>
</dbReference>
<dbReference type="GeneID" id="83200982"/>
<name>A0A9W9P8C2_9EURO</name>
<dbReference type="RefSeq" id="XP_058332682.1">
    <property type="nucleotide sequence ID" value="XM_058473679.1"/>
</dbReference>
<dbReference type="AlphaFoldDB" id="A0A9W9P8C2"/>
<comment type="caution">
    <text evidence="1">The sequence shown here is derived from an EMBL/GenBank/DDBJ whole genome shotgun (WGS) entry which is preliminary data.</text>
</comment>
<evidence type="ECO:0000313" key="1">
    <source>
        <dbReference type="EMBL" id="KAJ5239763.1"/>
    </source>
</evidence>
<keyword evidence="2" id="KW-1185">Reference proteome</keyword>
<sequence length="75" mass="8263">MGDVPREGGLGCAHHRCDDIIADDIIADDITANISDGDVDWACQGYEEVNLGLRENELRMITSAMGSRQTQRELE</sequence>
<accession>A0A9W9P8C2</accession>
<proteinExistence type="predicted"/>
<gene>
    <name evidence="1" type="ORF">N7468_004382</name>
</gene>
<protein>
    <submittedName>
        <fullName evidence="1">Uncharacterized protein</fullName>
    </submittedName>
</protein>
<dbReference type="Proteomes" id="UP001150941">
    <property type="component" value="Unassembled WGS sequence"/>
</dbReference>
<evidence type="ECO:0000313" key="2">
    <source>
        <dbReference type="Proteomes" id="UP001150941"/>
    </source>
</evidence>